<evidence type="ECO:0000259" key="1">
    <source>
        <dbReference type="Pfam" id="PF16070"/>
    </source>
</evidence>
<dbReference type="WBParaSite" id="ECPE_0001468301-mRNA-1">
    <property type="protein sequence ID" value="ECPE_0001468301-mRNA-1"/>
    <property type="gene ID" value="ECPE_0001468301"/>
</dbReference>
<reference evidence="2 3" key="2">
    <citation type="submission" date="2018-11" db="EMBL/GenBank/DDBJ databases">
        <authorList>
            <consortium name="Pathogen Informatics"/>
        </authorList>
    </citation>
    <scope>NUCLEOTIDE SEQUENCE [LARGE SCALE GENOMIC DNA]</scope>
    <source>
        <strain evidence="2 3">Egypt</strain>
    </source>
</reference>
<sequence>MQCDRSKYSEGDGATSALVNLAALTGQPELFPVWVYGLTHDTRLVDVTGRATCHSGDDAVIHFASDDCRKLGFSGAELDGSPGLPLVAKLDGRSATATLLVWFPKAPALRLVVDGDEREENARSLSGSPVPMITLKRLTAGPVGMRYVYLHRKSMN</sequence>
<accession>A0A183B608</accession>
<dbReference type="EMBL" id="UZAN01058122">
    <property type="protein sequence ID" value="VDP91916.1"/>
    <property type="molecule type" value="Genomic_DNA"/>
</dbReference>
<dbReference type="Proteomes" id="UP000272942">
    <property type="component" value="Unassembled WGS sequence"/>
</dbReference>
<dbReference type="AlphaFoldDB" id="A0A183B608"/>
<reference evidence="4" key="1">
    <citation type="submission" date="2016-06" db="UniProtKB">
        <authorList>
            <consortium name="WormBaseParasite"/>
        </authorList>
    </citation>
    <scope>IDENTIFICATION</scope>
</reference>
<feature type="domain" description="Transmembrane protein family 132 fourth" evidence="1">
    <location>
        <begin position="16"/>
        <end position="105"/>
    </location>
</feature>
<organism evidence="4">
    <name type="scientific">Echinostoma caproni</name>
    <dbReference type="NCBI Taxonomy" id="27848"/>
    <lineage>
        <taxon>Eukaryota</taxon>
        <taxon>Metazoa</taxon>
        <taxon>Spiralia</taxon>
        <taxon>Lophotrochozoa</taxon>
        <taxon>Platyhelminthes</taxon>
        <taxon>Trematoda</taxon>
        <taxon>Digenea</taxon>
        <taxon>Plagiorchiida</taxon>
        <taxon>Echinostomata</taxon>
        <taxon>Echinostomatoidea</taxon>
        <taxon>Echinostomatidae</taxon>
        <taxon>Echinostoma</taxon>
    </lineage>
</organism>
<evidence type="ECO:0000313" key="2">
    <source>
        <dbReference type="EMBL" id="VDP91916.1"/>
    </source>
</evidence>
<dbReference type="InterPro" id="IPR031437">
    <property type="entry name" value="Ig_TMEM132_4th"/>
</dbReference>
<proteinExistence type="predicted"/>
<dbReference type="PANTHER" id="PTHR13388:SF11">
    <property type="entry name" value="DETONATOR, ISOFORM E"/>
    <property type="match status" value="1"/>
</dbReference>
<keyword evidence="3" id="KW-1185">Reference proteome</keyword>
<name>A0A183B608_9TREM</name>
<protein>
    <submittedName>
        <fullName evidence="4">TMEM132 domain-containing protein</fullName>
    </submittedName>
</protein>
<evidence type="ECO:0000313" key="4">
    <source>
        <dbReference type="WBParaSite" id="ECPE_0001468301-mRNA-1"/>
    </source>
</evidence>
<evidence type="ECO:0000313" key="3">
    <source>
        <dbReference type="Proteomes" id="UP000272942"/>
    </source>
</evidence>
<dbReference type="Pfam" id="PF16070">
    <property type="entry name" value="Ig_TMEM132_4th"/>
    <property type="match status" value="1"/>
</dbReference>
<dbReference type="PANTHER" id="PTHR13388">
    <property type="entry name" value="DETONATOR, ISOFORM E"/>
    <property type="match status" value="1"/>
</dbReference>
<gene>
    <name evidence="2" type="ORF">ECPE_LOCUS14644</name>
</gene>
<dbReference type="OrthoDB" id="10026202at2759"/>
<dbReference type="InterPro" id="IPR026307">
    <property type="entry name" value="TMEM132"/>
</dbReference>